<reference evidence="3" key="1">
    <citation type="submission" date="2016-04" db="EMBL/GenBank/DDBJ databases">
        <authorList>
            <person name="Chen L."/>
            <person name="Zhuang W."/>
            <person name="Wang G."/>
        </authorList>
    </citation>
    <scope>NUCLEOTIDE SEQUENCE [LARGE SCALE GENOMIC DNA]</scope>
    <source>
        <strain evidence="3">17621</strain>
    </source>
</reference>
<evidence type="ECO:0000313" key="3">
    <source>
        <dbReference type="Proteomes" id="UP000192610"/>
    </source>
</evidence>
<proteinExistence type="predicted"/>
<keyword evidence="1" id="KW-0812">Transmembrane</keyword>
<dbReference type="STRING" id="354355.SAMN05660816_05119"/>
<feature type="transmembrane region" description="Helical" evidence="1">
    <location>
        <begin position="409"/>
        <end position="430"/>
    </location>
</feature>
<keyword evidence="3" id="KW-1185">Reference proteome</keyword>
<feature type="transmembrane region" description="Helical" evidence="1">
    <location>
        <begin position="137"/>
        <end position="166"/>
    </location>
</feature>
<comment type="caution">
    <text evidence="2">The sequence shown here is derived from an EMBL/GenBank/DDBJ whole genome shotgun (WGS) entry which is preliminary data.</text>
</comment>
<evidence type="ECO:0000256" key="1">
    <source>
        <dbReference type="SAM" id="Phobius"/>
    </source>
</evidence>
<evidence type="ECO:0000313" key="2">
    <source>
        <dbReference type="EMBL" id="OQP54342.1"/>
    </source>
</evidence>
<keyword evidence="1" id="KW-0472">Membrane</keyword>
<feature type="transmembrane region" description="Helical" evidence="1">
    <location>
        <begin position="57"/>
        <end position="81"/>
    </location>
</feature>
<name>A0A1V9F7U4_9BACT</name>
<dbReference type="AlphaFoldDB" id="A0A1V9F7U4"/>
<accession>A0A1V9F7U4</accession>
<evidence type="ECO:0008006" key="4">
    <source>
        <dbReference type="Google" id="ProtNLM"/>
    </source>
</evidence>
<feature type="transmembrane region" description="Helical" evidence="1">
    <location>
        <begin position="178"/>
        <end position="196"/>
    </location>
</feature>
<keyword evidence="1" id="KW-1133">Transmembrane helix</keyword>
<organism evidence="2 3">
    <name type="scientific">Niastella yeongjuensis</name>
    <dbReference type="NCBI Taxonomy" id="354355"/>
    <lineage>
        <taxon>Bacteria</taxon>
        <taxon>Pseudomonadati</taxon>
        <taxon>Bacteroidota</taxon>
        <taxon>Chitinophagia</taxon>
        <taxon>Chitinophagales</taxon>
        <taxon>Chitinophagaceae</taxon>
        <taxon>Niastella</taxon>
    </lineage>
</organism>
<feature type="transmembrane region" description="Helical" evidence="1">
    <location>
        <begin position="87"/>
        <end position="102"/>
    </location>
</feature>
<protein>
    <recommendedName>
        <fullName evidence="4">Glycosyltransferase RgtA/B/C/D-like domain-containing protein</fullName>
    </recommendedName>
</protein>
<feature type="transmembrane region" description="Helical" evidence="1">
    <location>
        <begin position="114"/>
        <end position="131"/>
    </location>
</feature>
<feature type="transmembrane region" description="Helical" evidence="1">
    <location>
        <begin position="436"/>
        <end position="458"/>
    </location>
</feature>
<gene>
    <name evidence="2" type="ORF">A4H97_22940</name>
</gene>
<dbReference type="EMBL" id="LVXG01000004">
    <property type="protein sequence ID" value="OQP54342.1"/>
    <property type="molecule type" value="Genomic_DNA"/>
</dbReference>
<feature type="transmembrane region" description="Helical" evidence="1">
    <location>
        <begin position="376"/>
        <end position="397"/>
    </location>
</feature>
<dbReference type="Proteomes" id="UP000192610">
    <property type="component" value="Unassembled WGS sequence"/>
</dbReference>
<sequence length="476" mass="54685">MLVSFGWLKVLYPYPNFIPPDSYNYLEAAVRNDFISIWPIGYSRFLRLVSCISSSHFVLVMVQYLLLMSVVLYFLFTIRYLLSPGKWLFRILLIISIGNPLLPHISNFVSSDSLFATLSLVWFTQLLWIQSQPNLKLLLWHAVVLLLAFTVRYTAVWYPLLSITIIIFTSMSPKSKKISIAAIAVLLLLLIARTQYEYKIKTDTAQYAAFGGWQLAANALYAYAYAKPMDTINGVQQFGLLHKIVNQHFDSLRRIGKNPKIEIGVYYMWDFSSPLRTFMNEKWLTNKATPFFTQWASVGPLYRKYGWYLINNYPRLFIKHYCWPNLVRFYAPPAYFMEKYNLGNTNVEPIAATWFDWKSNVLPIPATGININIISIFPNLLAIINPLFLISSLLFSTAGGFSQCSCKKLIACLLLFWFGNLIFSVFSAPIELRYQIFPVIVTIPFLGMFLTASMQTLLTRSAIEVNEPISKAKIST</sequence>